<proteinExistence type="predicted"/>
<evidence type="ECO:0000313" key="2">
    <source>
        <dbReference type="WBParaSite" id="Pan_g8021.t1"/>
    </source>
</evidence>
<organism evidence="1 2">
    <name type="scientific">Panagrellus redivivus</name>
    <name type="common">Microworm</name>
    <dbReference type="NCBI Taxonomy" id="6233"/>
    <lineage>
        <taxon>Eukaryota</taxon>
        <taxon>Metazoa</taxon>
        <taxon>Ecdysozoa</taxon>
        <taxon>Nematoda</taxon>
        <taxon>Chromadorea</taxon>
        <taxon>Rhabditida</taxon>
        <taxon>Tylenchina</taxon>
        <taxon>Panagrolaimomorpha</taxon>
        <taxon>Panagrolaimoidea</taxon>
        <taxon>Panagrolaimidae</taxon>
        <taxon>Panagrellus</taxon>
    </lineage>
</organism>
<reference evidence="2" key="2">
    <citation type="submission" date="2020-10" db="UniProtKB">
        <authorList>
            <consortium name="WormBaseParasite"/>
        </authorList>
    </citation>
    <scope>IDENTIFICATION</scope>
</reference>
<name>A0A7E5A1H0_PANRE</name>
<dbReference type="AlphaFoldDB" id="A0A7E5A1H0"/>
<accession>A0A7E5A1H0</accession>
<protein>
    <submittedName>
        <fullName evidence="2">Cystatin domain-containing protein</fullName>
    </submittedName>
</protein>
<keyword evidence="1" id="KW-1185">Reference proteome</keyword>
<evidence type="ECO:0000313" key="1">
    <source>
        <dbReference type="Proteomes" id="UP000492821"/>
    </source>
</evidence>
<dbReference type="Proteomes" id="UP000492821">
    <property type="component" value="Unassembled WGS sequence"/>
</dbReference>
<dbReference type="WBParaSite" id="Pan_g8021.t1">
    <property type="protein sequence ID" value="Pan_g8021.t1"/>
    <property type="gene ID" value="Pan_g8021"/>
</dbReference>
<sequence length="112" mass="12906">MCGKCGNEVYSYDGLARKINTHYLKTKTFSKSALDNIMYSDTHKHKVATDLSFQKDQFQVVLMGYYQVYVYISKEHRNVEVVASSNELAEKPTPRSFKKVHVNSVIVLQHTK</sequence>
<reference evidence="1" key="1">
    <citation type="journal article" date="2013" name="Genetics">
        <title>The draft genome and transcriptome of Panagrellus redivivus are shaped by the harsh demands of a free-living lifestyle.</title>
        <authorList>
            <person name="Srinivasan J."/>
            <person name="Dillman A.R."/>
            <person name="Macchietto M.G."/>
            <person name="Heikkinen L."/>
            <person name="Lakso M."/>
            <person name="Fracchia K.M."/>
            <person name="Antoshechkin I."/>
            <person name="Mortazavi A."/>
            <person name="Wong G."/>
            <person name="Sternberg P.W."/>
        </authorList>
    </citation>
    <scope>NUCLEOTIDE SEQUENCE [LARGE SCALE GENOMIC DNA]</scope>
    <source>
        <strain evidence="1">MT8872</strain>
    </source>
</reference>